<dbReference type="AlphaFoldDB" id="A0A0Q3WXA6"/>
<dbReference type="InterPro" id="IPR020210">
    <property type="entry name" value="Uncharacterised_YpbF_TM"/>
</dbReference>
<proteinExistence type="predicted"/>
<protein>
    <recommendedName>
        <fullName evidence="4">DUF2663 family protein</fullName>
    </recommendedName>
</protein>
<evidence type="ECO:0000256" key="1">
    <source>
        <dbReference type="SAM" id="Phobius"/>
    </source>
</evidence>
<keyword evidence="1" id="KW-0812">Transmembrane</keyword>
<gene>
    <name evidence="2" type="ORF">AN964_09295</name>
</gene>
<keyword evidence="1" id="KW-1133">Transmembrane helix</keyword>
<dbReference type="STRING" id="157838.AN964_09295"/>
<keyword evidence="3" id="KW-1185">Reference proteome</keyword>
<reference evidence="2 3" key="1">
    <citation type="submission" date="2015-09" db="EMBL/GenBank/DDBJ databases">
        <title>Genome sequencing project for genomic taxonomy and phylogenomics of Bacillus-like bacteria.</title>
        <authorList>
            <person name="Liu B."/>
            <person name="Wang J."/>
            <person name="Zhu Y."/>
            <person name="Liu G."/>
            <person name="Chen Q."/>
            <person name="Chen Z."/>
            <person name="Lan J."/>
            <person name="Che J."/>
            <person name="Ge C."/>
            <person name="Shi H."/>
            <person name="Pan Z."/>
            <person name="Liu X."/>
        </authorList>
    </citation>
    <scope>NUCLEOTIDE SEQUENCE [LARGE SCALE GENOMIC DNA]</scope>
    <source>
        <strain evidence="2 3">LMG 18435</strain>
    </source>
</reference>
<sequence length="151" mass="18805">MDTAIINLSEKTDKATKQMLQNVVNKKRKFDRYKNYHFFLLWISVFYCFITIYLMYHMILKPYSYSFFEIFSIVFNNQNHMFFLFLAVFFLGATKVLYDKKEKYEKEYHELRCEIIDRSKDLWKNEAWKTRHEIFEMMKKQYDINLYHEAK</sequence>
<name>A0A0Q3WXA6_9BACI</name>
<feature type="transmembrane region" description="Helical" evidence="1">
    <location>
        <begin position="80"/>
        <end position="98"/>
    </location>
</feature>
<comment type="caution">
    <text evidence="2">The sequence shown here is derived from an EMBL/GenBank/DDBJ whole genome shotgun (WGS) entry which is preliminary data.</text>
</comment>
<evidence type="ECO:0000313" key="3">
    <source>
        <dbReference type="Proteomes" id="UP000051888"/>
    </source>
</evidence>
<organism evidence="2 3">
    <name type="scientific">Heyndrickxia shackletonii</name>
    <dbReference type="NCBI Taxonomy" id="157838"/>
    <lineage>
        <taxon>Bacteria</taxon>
        <taxon>Bacillati</taxon>
        <taxon>Bacillota</taxon>
        <taxon>Bacilli</taxon>
        <taxon>Bacillales</taxon>
        <taxon>Bacillaceae</taxon>
        <taxon>Heyndrickxia</taxon>
    </lineage>
</organism>
<evidence type="ECO:0000313" key="2">
    <source>
        <dbReference type="EMBL" id="KQL53675.1"/>
    </source>
</evidence>
<dbReference type="Proteomes" id="UP000051888">
    <property type="component" value="Unassembled WGS sequence"/>
</dbReference>
<dbReference type="RefSeq" id="WP_055739409.1">
    <property type="nucleotide sequence ID" value="NZ_JAAIWL010000013.1"/>
</dbReference>
<dbReference type="PATRIC" id="fig|157838.3.peg.2042"/>
<feature type="transmembrane region" description="Helical" evidence="1">
    <location>
        <begin position="36"/>
        <end position="60"/>
    </location>
</feature>
<dbReference type="Pfam" id="PF10864">
    <property type="entry name" value="DUF2663"/>
    <property type="match status" value="1"/>
</dbReference>
<evidence type="ECO:0008006" key="4">
    <source>
        <dbReference type="Google" id="ProtNLM"/>
    </source>
</evidence>
<keyword evidence="1" id="KW-0472">Membrane</keyword>
<dbReference type="OrthoDB" id="2969742at2"/>
<dbReference type="EMBL" id="LJJC01000004">
    <property type="protein sequence ID" value="KQL53675.1"/>
    <property type="molecule type" value="Genomic_DNA"/>
</dbReference>
<accession>A0A0Q3WXA6</accession>